<name>A0A150N4J1_9BACL</name>
<protein>
    <submittedName>
        <fullName evidence="1">Uncharacterized protein</fullName>
    </submittedName>
</protein>
<accession>A0A150N4J1</accession>
<sequence length="40" mass="4718">MFNVGSFEQHSQNMAIGHPNWDHHKLSPPFPFTAYPFFKK</sequence>
<gene>
    <name evidence="1" type="ORF">B4110_0981</name>
</gene>
<comment type="caution">
    <text evidence="1">The sequence shown here is derived from an EMBL/GenBank/DDBJ whole genome shotgun (WGS) entry which is preliminary data.</text>
</comment>
<proteinExistence type="predicted"/>
<reference evidence="1 2" key="1">
    <citation type="submission" date="2016-01" db="EMBL/GenBank/DDBJ databases">
        <title>Draft Genome Sequences of Seven Thermophilic Sporeformers Isolated from Foods.</title>
        <authorList>
            <person name="Berendsen E.M."/>
            <person name="Wells-Bennik M.H."/>
            <person name="Krawcyk A.O."/>
            <person name="De Jong A."/>
            <person name="Holsappel S."/>
            <person name="Eijlander R.T."/>
            <person name="Kuipers O.P."/>
        </authorList>
    </citation>
    <scope>NUCLEOTIDE SEQUENCE [LARGE SCALE GENOMIC DNA]</scope>
    <source>
        <strain evidence="1 2">B4110</strain>
    </source>
</reference>
<dbReference type="EMBL" id="LQYW01000032">
    <property type="protein sequence ID" value="KYD31667.1"/>
    <property type="molecule type" value="Genomic_DNA"/>
</dbReference>
<evidence type="ECO:0000313" key="1">
    <source>
        <dbReference type="EMBL" id="KYD31667.1"/>
    </source>
</evidence>
<dbReference type="AlphaFoldDB" id="A0A150N4J1"/>
<organism evidence="1 2">
    <name type="scientific">Parageobacillus toebii</name>
    <dbReference type="NCBI Taxonomy" id="153151"/>
    <lineage>
        <taxon>Bacteria</taxon>
        <taxon>Bacillati</taxon>
        <taxon>Bacillota</taxon>
        <taxon>Bacilli</taxon>
        <taxon>Bacillales</taxon>
        <taxon>Anoxybacillaceae</taxon>
        <taxon>Parageobacillus</taxon>
    </lineage>
</organism>
<dbReference type="Proteomes" id="UP000075324">
    <property type="component" value="Unassembled WGS sequence"/>
</dbReference>
<evidence type="ECO:0000313" key="2">
    <source>
        <dbReference type="Proteomes" id="UP000075324"/>
    </source>
</evidence>